<keyword evidence="2" id="KW-1185">Reference proteome</keyword>
<proteinExistence type="predicted"/>
<evidence type="ECO:0000313" key="2">
    <source>
        <dbReference type="Proteomes" id="UP001341840"/>
    </source>
</evidence>
<comment type="caution">
    <text evidence="1">The sequence shown here is derived from an EMBL/GenBank/DDBJ whole genome shotgun (WGS) entry which is preliminary data.</text>
</comment>
<sequence length="94" mass="10269">MGLLEKVMQQFGVAKTTPIDVNASAIPEEDDKPSLKMLTDWVIFFDASELTKSFPDNRLGYAAKNVVARVLKSCNISFDVNKSVCAACCIGKSH</sequence>
<dbReference type="EMBL" id="JASCZI010274283">
    <property type="protein sequence ID" value="MED6225852.1"/>
    <property type="molecule type" value="Genomic_DNA"/>
</dbReference>
<gene>
    <name evidence="1" type="ORF">PIB30_097680</name>
</gene>
<reference evidence="1 2" key="1">
    <citation type="journal article" date="2023" name="Plants (Basel)">
        <title>Bridging the Gap: Combining Genomics and Transcriptomics Approaches to Understand Stylosanthes scabra, an Orphan Legume from the Brazilian Caatinga.</title>
        <authorList>
            <person name="Ferreira-Neto J.R.C."/>
            <person name="da Silva M.D."/>
            <person name="Binneck E."/>
            <person name="de Melo N.F."/>
            <person name="da Silva R.H."/>
            <person name="de Melo A.L.T.M."/>
            <person name="Pandolfi V."/>
            <person name="Bustamante F.O."/>
            <person name="Brasileiro-Vidal A.C."/>
            <person name="Benko-Iseppon A.M."/>
        </authorList>
    </citation>
    <scope>NUCLEOTIDE SEQUENCE [LARGE SCALE GENOMIC DNA]</scope>
    <source>
        <tissue evidence="1">Leaves</tissue>
    </source>
</reference>
<dbReference type="Proteomes" id="UP001341840">
    <property type="component" value="Unassembled WGS sequence"/>
</dbReference>
<organism evidence="1 2">
    <name type="scientific">Stylosanthes scabra</name>
    <dbReference type="NCBI Taxonomy" id="79078"/>
    <lineage>
        <taxon>Eukaryota</taxon>
        <taxon>Viridiplantae</taxon>
        <taxon>Streptophyta</taxon>
        <taxon>Embryophyta</taxon>
        <taxon>Tracheophyta</taxon>
        <taxon>Spermatophyta</taxon>
        <taxon>Magnoliopsida</taxon>
        <taxon>eudicotyledons</taxon>
        <taxon>Gunneridae</taxon>
        <taxon>Pentapetalae</taxon>
        <taxon>rosids</taxon>
        <taxon>fabids</taxon>
        <taxon>Fabales</taxon>
        <taxon>Fabaceae</taxon>
        <taxon>Papilionoideae</taxon>
        <taxon>50 kb inversion clade</taxon>
        <taxon>dalbergioids sensu lato</taxon>
        <taxon>Dalbergieae</taxon>
        <taxon>Pterocarpus clade</taxon>
        <taxon>Stylosanthes</taxon>
    </lineage>
</organism>
<name>A0ABU6ZUY7_9FABA</name>
<protein>
    <submittedName>
        <fullName evidence="1">Uncharacterized protein</fullName>
    </submittedName>
</protein>
<accession>A0ABU6ZUY7</accession>
<evidence type="ECO:0000313" key="1">
    <source>
        <dbReference type="EMBL" id="MED6225852.1"/>
    </source>
</evidence>